<accession>A0A7M7M188</accession>
<reference evidence="3" key="2">
    <citation type="submission" date="2025-04" db="UniProtKB">
        <authorList>
            <consortium name="RefSeq"/>
        </authorList>
    </citation>
    <scope>IDENTIFICATION</scope>
    <source>
        <strain evidence="3">DH4</strain>
        <tissue evidence="3">Whole body</tissue>
    </source>
</reference>
<reference evidence="2" key="3">
    <citation type="submission" date="2025-05" db="UniProtKB">
        <authorList>
            <consortium name="RefSeq"/>
        </authorList>
    </citation>
    <scope>NUCLEOTIDE SEQUENCE [LARGE SCALE GENOMIC DNA]</scope>
    <source>
        <strain evidence="2">DH4</strain>
    </source>
</reference>
<evidence type="ECO:0000313" key="3">
    <source>
        <dbReference type="RefSeq" id="XP_016771771.2"/>
    </source>
</evidence>
<name>A0A7M7M188_APIME</name>
<dbReference type="KEGG" id="ame:100578184"/>
<dbReference type="Proteomes" id="UP000005203">
    <property type="component" value="Linkage group LG1"/>
</dbReference>
<proteinExistence type="predicted"/>
<sequence length="153" mass="17622">MIIVSQSRSIFFFSNRRVLFYDNNYTPPCIDIGEAKRNSRISSARRRQHSAFGISSLECPAVFCSKTLPKDEEGPSVLPSPCSSEASRPFNCLLISNVSTIVQFSQFTEPFNPYRSLETPHSDIFYMLIFYQSIWSNQFPIYFYLQLRNSSLS</sequence>
<evidence type="ECO:0000313" key="1">
    <source>
        <dbReference type="EnsemblMetazoa" id="XP_016771771"/>
    </source>
</evidence>
<dbReference type="RefSeq" id="XP_016771771.2">
    <property type="nucleotide sequence ID" value="XM_016916282.2"/>
</dbReference>
<dbReference type="OrthoDB" id="10297572at2759"/>
<protein>
    <submittedName>
        <fullName evidence="3">Uncharacterized protein LOC100578184 isoform X1</fullName>
    </submittedName>
</protein>
<reference evidence="1" key="1">
    <citation type="submission" date="2021-01" db="UniProtKB">
        <authorList>
            <consortium name="EnsemblMetazoa"/>
        </authorList>
    </citation>
    <scope>IDENTIFICATION</scope>
    <source>
        <strain evidence="1">DH4</strain>
    </source>
</reference>
<dbReference type="AlphaFoldDB" id="A0A7M7M188"/>
<dbReference type="GeneID" id="100578184"/>
<keyword evidence="2" id="KW-1185">Reference proteome</keyword>
<gene>
    <name evidence="3" type="primary">LOC100578184</name>
</gene>
<evidence type="ECO:0000313" key="2">
    <source>
        <dbReference type="Proteomes" id="UP000005203"/>
    </source>
</evidence>
<organism evidence="1">
    <name type="scientific">Apis mellifera</name>
    <name type="common">Honeybee</name>
    <dbReference type="NCBI Taxonomy" id="7460"/>
    <lineage>
        <taxon>Eukaryota</taxon>
        <taxon>Metazoa</taxon>
        <taxon>Ecdysozoa</taxon>
        <taxon>Arthropoda</taxon>
        <taxon>Hexapoda</taxon>
        <taxon>Insecta</taxon>
        <taxon>Pterygota</taxon>
        <taxon>Neoptera</taxon>
        <taxon>Endopterygota</taxon>
        <taxon>Hymenoptera</taxon>
        <taxon>Apocrita</taxon>
        <taxon>Aculeata</taxon>
        <taxon>Apoidea</taxon>
        <taxon>Anthophila</taxon>
        <taxon>Apidae</taxon>
        <taxon>Apis</taxon>
    </lineage>
</organism>
<accession>A0A8B7KR22</accession>
<dbReference type="EnsemblMetazoa" id="XM_016916282">
    <property type="protein sequence ID" value="XP_016771771"/>
    <property type="gene ID" value="LOC100578184"/>
</dbReference>